<protein>
    <submittedName>
        <fullName evidence="2">DUF1893 domain-containing protein</fullName>
    </submittedName>
</protein>
<sequence>MDMVENVRIQEKLVFEANDSPGTYSSIFSGRIAKEYIERLLNHHLFHCIKDSFHGKSSRSCRSCTATIKKFTRIVEEKSSVKRRTNPSLKFLEIYDYNLNDRFVL</sequence>
<dbReference type="WBParaSite" id="SVE_1227900.1">
    <property type="protein sequence ID" value="SVE_1227900.1"/>
    <property type="gene ID" value="SVE_1227900"/>
</dbReference>
<proteinExistence type="predicted"/>
<name>A0A0K0FR63_STRVS</name>
<evidence type="ECO:0000313" key="1">
    <source>
        <dbReference type="Proteomes" id="UP000035680"/>
    </source>
</evidence>
<organism evidence="1 2">
    <name type="scientific">Strongyloides venezuelensis</name>
    <name type="common">Threadworm</name>
    <dbReference type="NCBI Taxonomy" id="75913"/>
    <lineage>
        <taxon>Eukaryota</taxon>
        <taxon>Metazoa</taxon>
        <taxon>Ecdysozoa</taxon>
        <taxon>Nematoda</taxon>
        <taxon>Chromadorea</taxon>
        <taxon>Rhabditida</taxon>
        <taxon>Tylenchina</taxon>
        <taxon>Panagrolaimomorpha</taxon>
        <taxon>Strongyloidoidea</taxon>
        <taxon>Strongyloididae</taxon>
        <taxon>Strongyloides</taxon>
    </lineage>
</organism>
<dbReference type="AlphaFoldDB" id="A0A0K0FR63"/>
<evidence type="ECO:0000313" key="2">
    <source>
        <dbReference type="WBParaSite" id="SVE_1227900.1"/>
    </source>
</evidence>
<reference evidence="2" key="2">
    <citation type="submission" date="2015-08" db="UniProtKB">
        <authorList>
            <consortium name="WormBaseParasite"/>
        </authorList>
    </citation>
    <scope>IDENTIFICATION</scope>
</reference>
<dbReference type="Proteomes" id="UP000035680">
    <property type="component" value="Unassembled WGS sequence"/>
</dbReference>
<reference evidence="1" key="1">
    <citation type="submission" date="2014-07" db="EMBL/GenBank/DDBJ databases">
        <authorList>
            <person name="Martin A.A"/>
            <person name="De Silva N."/>
        </authorList>
    </citation>
    <scope>NUCLEOTIDE SEQUENCE</scope>
</reference>
<accession>A0A0K0FR63</accession>
<keyword evidence="1" id="KW-1185">Reference proteome</keyword>